<sequence>MKNKSTKADLFEIGGERIGCGERLNIQLPVANLYTNTPVTLPVRVVRGREPGPTVFVSAALHGDEIIGVEIIRRLLVSSRLEQLRGTLLAVPIVNTLAFLHQSRYLPDRRDLNRSFPGSERGSLAARLANLFLREIVGRSDYGIDLHTGAIHRPNLPQIRADLSNPDTLRLARAFGAPLLLDSQPTKGTLREYTTKKGIPVLLYESSEALRFDEVSIRIGARGVLNVLEAIGMLPPPARKSRAAVIKPVLATRDSWVRAPASGILRAQVALGEPVVEGQVLGMIGDPMGELDAPVLSSTDGVVIGRVSMPLVHEGDALFHIAELAEPDSAGGVARRIRQAEQQKRKHPRIV</sequence>
<organism evidence="6 7">
    <name type="scientific">Solimonas fluminis</name>
    <dbReference type="NCBI Taxonomy" id="2086571"/>
    <lineage>
        <taxon>Bacteria</taxon>
        <taxon>Pseudomonadati</taxon>
        <taxon>Pseudomonadota</taxon>
        <taxon>Gammaproteobacteria</taxon>
        <taxon>Nevskiales</taxon>
        <taxon>Nevskiaceae</taxon>
        <taxon>Solimonas</taxon>
    </lineage>
</organism>
<evidence type="ECO:0000256" key="1">
    <source>
        <dbReference type="ARBA" id="ARBA00001947"/>
    </source>
</evidence>
<feature type="domain" description="Succinylglutamate desuccinylase/Aspartoacylase catalytic" evidence="5">
    <location>
        <begin position="51"/>
        <end position="231"/>
    </location>
</feature>
<dbReference type="PANTHER" id="PTHR37326">
    <property type="entry name" value="BLL3975 PROTEIN"/>
    <property type="match status" value="1"/>
</dbReference>
<keyword evidence="7" id="KW-1185">Reference proteome</keyword>
<dbReference type="InterPro" id="IPR053138">
    <property type="entry name" value="N-alpha-Ac-DABA_deacetylase"/>
</dbReference>
<comment type="caution">
    <text evidence="6">The sequence shown here is derived from an EMBL/GenBank/DDBJ whole genome shotgun (WGS) entry which is preliminary data.</text>
</comment>
<dbReference type="GO" id="GO:0016811">
    <property type="term" value="F:hydrolase activity, acting on carbon-nitrogen (but not peptide) bonds, in linear amides"/>
    <property type="evidence" value="ECO:0007669"/>
    <property type="project" value="InterPro"/>
</dbReference>
<dbReference type="AlphaFoldDB" id="A0A2S5TIN1"/>
<dbReference type="GO" id="GO:0046872">
    <property type="term" value="F:metal ion binding"/>
    <property type="evidence" value="ECO:0007669"/>
    <property type="project" value="UniProtKB-KW"/>
</dbReference>
<evidence type="ECO:0000256" key="2">
    <source>
        <dbReference type="ARBA" id="ARBA00022723"/>
    </source>
</evidence>
<keyword evidence="2" id="KW-0479">Metal-binding</keyword>
<keyword evidence="4" id="KW-0862">Zinc</keyword>
<dbReference type="InterPro" id="IPR055438">
    <property type="entry name" value="AstE_AspA_cat"/>
</dbReference>
<dbReference type="SUPFAM" id="SSF53187">
    <property type="entry name" value="Zn-dependent exopeptidases"/>
    <property type="match status" value="1"/>
</dbReference>
<dbReference type="Proteomes" id="UP000238220">
    <property type="component" value="Unassembled WGS sequence"/>
</dbReference>
<dbReference type="OrthoDB" id="9782876at2"/>
<protein>
    <submittedName>
        <fullName evidence="6">Succinylglutamate desuccinylase</fullName>
    </submittedName>
</protein>
<evidence type="ECO:0000256" key="3">
    <source>
        <dbReference type="ARBA" id="ARBA00022801"/>
    </source>
</evidence>
<proteinExistence type="predicted"/>
<evidence type="ECO:0000256" key="4">
    <source>
        <dbReference type="ARBA" id="ARBA00022833"/>
    </source>
</evidence>
<keyword evidence="3" id="KW-0378">Hydrolase</keyword>
<accession>A0A2S5TIN1</accession>
<name>A0A2S5TIN1_9GAMM</name>
<dbReference type="Pfam" id="PF24827">
    <property type="entry name" value="AstE_AspA_cat"/>
    <property type="match status" value="1"/>
</dbReference>
<comment type="cofactor">
    <cofactor evidence="1">
        <name>Zn(2+)</name>
        <dbReference type="ChEBI" id="CHEBI:29105"/>
    </cofactor>
</comment>
<dbReference type="EMBL" id="PSNW01000002">
    <property type="protein sequence ID" value="PPE74840.1"/>
    <property type="molecule type" value="Genomic_DNA"/>
</dbReference>
<dbReference type="CDD" id="cd06251">
    <property type="entry name" value="M14_ASTE_ASPA-like"/>
    <property type="match status" value="1"/>
</dbReference>
<dbReference type="PIRSF" id="PIRSF039012">
    <property type="entry name" value="ASP"/>
    <property type="match status" value="1"/>
</dbReference>
<evidence type="ECO:0000313" key="6">
    <source>
        <dbReference type="EMBL" id="PPE74840.1"/>
    </source>
</evidence>
<dbReference type="GO" id="GO:0016788">
    <property type="term" value="F:hydrolase activity, acting on ester bonds"/>
    <property type="evidence" value="ECO:0007669"/>
    <property type="project" value="InterPro"/>
</dbReference>
<dbReference type="InterPro" id="IPR043795">
    <property type="entry name" value="N-alpha-Ac-DABA-like"/>
</dbReference>
<dbReference type="Gene3D" id="3.40.630.10">
    <property type="entry name" value="Zn peptidases"/>
    <property type="match status" value="1"/>
</dbReference>
<evidence type="ECO:0000259" key="5">
    <source>
        <dbReference type="Pfam" id="PF24827"/>
    </source>
</evidence>
<evidence type="ECO:0000313" key="7">
    <source>
        <dbReference type="Proteomes" id="UP000238220"/>
    </source>
</evidence>
<dbReference type="PANTHER" id="PTHR37326:SF2">
    <property type="entry name" value="SUCCINYLGLUTAMATE DESUCCINYLASE_ASPARTOACYLASE FAMILY PROTEIN"/>
    <property type="match status" value="1"/>
</dbReference>
<dbReference type="RefSeq" id="WP_104229067.1">
    <property type="nucleotide sequence ID" value="NZ_PSNW01000002.1"/>
</dbReference>
<reference evidence="6 7" key="1">
    <citation type="submission" date="2018-02" db="EMBL/GenBank/DDBJ databases">
        <title>Genome sequencing of Solimonas sp. HR-BB.</title>
        <authorList>
            <person name="Lee Y."/>
            <person name="Jeon C.O."/>
        </authorList>
    </citation>
    <scope>NUCLEOTIDE SEQUENCE [LARGE SCALE GENOMIC DNA]</scope>
    <source>
        <strain evidence="6 7">HR-BB</strain>
    </source>
</reference>
<gene>
    <name evidence="6" type="ORF">C3942_03960</name>
</gene>